<dbReference type="EMBL" id="RJTJ01000027">
    <property type="protein sequence ID" value="RUM00186.1"/>
    <property type="molecule type" value="Genomic_DNA"/>
</dbReference>
<feature type="region of interest" description="Disordered" evidence="1">
    <location>
        <begin position="52"/>
        <end position="74"/>
    </location>
</feature>
<sequence>MSSANLLSEIALLIRLPAATGVEPRVSTRPSDPVDGEKGICRTLSVSRQGLAGQAPRPVCRNSGVPPPLDQDAPGVSKIAVIDRTAALRRMRLLAKETIGSANRYS</sequence>
<protein>
    <submittedName>
        <fullName evidence="2">Uncharacterized protein</fullName>
    </submittedName>
</protein>
<comment type="caution">
    <text evidence="2">The sequence shown here is derived from an EMBL/GenBank/DDBJ whole genome shotgun (WGS) entry which is preliminary data.</text>
</comment>
<accession>A0A3S0QA18</accession>
<gene>
    <name evidence="2" type="ORF">EFR84_25295</name>
</gene>
<evidence type="ECO:0000313" key="3">
    <source>
        <dbReference type="Proteomes" id="UP000278081"/>
    </source>
</evidence>
<dbReference type="Proteomes" id="UP000278081">
    <property type="component" value="Unassembled WGS sequence"/>
</dbReference>
<evidence type="ECO:0000313" key="2">
    <source>
        <dbReference type="EMBL" id="RUM00186.1"/>
    </source>
</evidence>
<name>A0A3S0QA18_9HYPH</name>
<reference evidence="2 3" key="1">
    <citation type="submission" date="2018-11" db="EMBL/GenBank/DDBJ databases">
        <title>Rhizobium chutanense sp. nov., isolated from root nodules of Phaseolus vulgaris in China.</title>
        <authorList>
            <person name="Huo Y."/>
        </authorList>
    </citation>
    <scope>NUCLEOTIDE SEQUENCE [LARGE SCALE GENOMIC DNA]</scope>
    <source>
        <strain evidence="2 3">C16</strain>
    </source>
</reference>
<evidence type="ECO:0000256" key="1">
    <source>
        <dbReference type="SAM" id="MobiDB-lite"/>
    </source>
</evidence>
<organism evidence="2 3">
    <name type="scientific">Rhizobium chutanense</name>
    <dbReference type="NCBI Taxonomy" id="2035448"/>
    <lineage>
        <taxon>Bacteria</taxon>
        <taxon>Pseudomonadati</taxon>
        <taxon>Pseudomonadota</taxon>
        <taxon>Alphaproteobacteria</taxon>
        <taxon>Hyphomicrobiales</taxon>
        <taxon>Rhizobiaceae</taxon>
        <taxon>Rhizobium/Agrobacterium group</taxon>
        <taxon>Rhizobium</taxon>
    </lineage>
</organism>
<proteinExistence type="predicted"/>
<dbReference type="AlphaFoldDB" id="A0A3S0QA18"/>